<protein>
    <submittedName>
        <fullName evidence="2">Unannotated protein</fullName>
    </submittedName>
</protein>
<name>A0A6J7T0K6_9ZZZZ</name>
<gene>
    <name evidence="2" type="ORF">UFOPK4293_00427</name>
</gene>
<evidence type="ECO:0000313" key="2">
    <source>
        <dbReference type="EMBL" id="CAB5046621.1"/>
    </source>
</evidence>
<feature type="compositionally biased region" description="Basic residues" evidence="1">
    <location>
        <begin position="1"/>
        <end position="11"/>
    </location>
</feature>
<dbReference type="EMBL" id="CAFBQH010000017">
    <property type="protein sequence ID" value="CAB5046621.1"/>
    <property type="molecule type" value="Genomic_DNA"/>
</dbReference>
<evidence type="ECO:0000256" key="1">
    <source>
        <dbReference type="SAM" id="MobiDB-lite"/>
    </source>
</evidence>
<sequence length="166" mass="17638">MSRLARRRSSISKHSGALMSSRLMPPNVGAMRCTKSTTSSAVRALMQIGKPLTPPNSLNKSALPSITGIAPSGPMSPRPRTAVPLLTIATVFLRIVYLCDNDGSFSIAVHTRATPGVYAIDKSSRSFTGAVVMTSILPASCMRNVRSHQSRTVTPSSFCTAPTTVF</sequence>
<proteinExistence type="predicted"/>
<organism evidence="2">
    <name type="scientific">freshwater metagenome</name>
    <dbReference type="NCBI Taxonomy" id="449393"/>
    <lineage>
        <taxon>unclassified sequences</taxon>
        <taxon>metagenomes</taxon>
        <taxon>ecological metagenomes</taxon>
    </lineage>
</organism>
<dbReference type="AlphaFoldDB" id="A0A6J7T0K6"/>
<feature type="region of interest" description="Disordered" evidence="1">
    <location>
        <begin position="1"/>
        <end position="22"/>
    </location>
</feature>
<accession>A0A6J7T0K6</accession>
<reference evidence="2" key="1">
    <citation type="submission" date="2020-05" db="EMBL/GenBank/DDBJ databases">
        <authorList>
            <person name="Chiriac C."/>
            <person name="Salcher M."/>
            <person name="Ghai R."/>
            <person name="Kavagutti S V."/>
        </authorList>
    </citation>
    <scope>NUCLEOTIDE SEQUENCE</scope>
</reference>